<evidence type="ECO:0000256" key="7">
    <source>
        <dbReference type="ARBA" id="ARBA00023033"/>
    </source>
</evidence>
<dbReference type="Proteomes" id="UP001318040">
    <property type="component" value="Chromosome 10"/>
</dbReference>
<evidence type="ECO:0000313" key="12">
    <source>
        <dbReference type="Proteomes" id="UP001318040"/>
    </source>
</evidence>
<dbReference type="PRINTS" id="PR00385">
    <property type="entry name" value="P450"/>
</dbReference>
<organism evidence="12 13">
    <name type="scientific">Petromyzon marinus</name>
    <name type="common">Sea lamprey</name>
    <dbReference type="NCBI Taxonomy" id="7757"/>
    <lineage>
        <taxon>Eukaryota</taxon>
        <taxon>Metazoa</taxon>
        <taxon>Chordata</taxon>
        <taxon>Craniata</taxon>
        <taxon>Vertebrata</taxon>
        <taxon>Cyclostomata</taxon>
        <taxon>Hyperoartia</taxon>
        <taxon>Petromyzontiformes</taxon>
        <taxon>Petromyzontidae</taxon>
        <taxon>Petromyzon</taxon>
    </lineage>
</organism>
<dbReference type="GO" id="GO:0016705">
    <property type="term" value="F:oxidoreductase activity, acting on paired donors, with incorporation or reduction of molecular oxygen"/>
    <property type="evidence" value="ECO:0007669"/>
    <property type="project" value="InterPro"/>
</dbReference>
<feature type="signal peptide" evidence="11">
    <location>
        <begin position="1"/>
        <end position="17"/>
    </location>
</feature>
<feature type="chain" id="PRO_5042598426" evidence="11">
    <location>
        <begin position="18"/>
        <end position="580"/>
    </location>
</feature>
<dbReference type="InterPro" id="IPR050479">
    <property type="entry name" value="CYP11_CYP27_families"/>
</dbReference>
<keyword evidence="3 8" id="KW-0349">Heme</keyword>
<dbReference type="FunFam" id="1.10.630.10:FF:000006">
    <property type="entry name" value="Cytochrome P450 302a1, mitochondrial"/>
    <property type="match status" value="1"/>
</dbReference>
<evidence type="ECO:0000256" key="3">
    <source>
        <dbReference type="ARBA" id="ARBA00022617"/>
    </source>
</evidence>
<dbReference type="RefSeq" id="XP_032807071.1">
    <property type="nucleotide sequence ID" value="XM_032951180.1"/>
</dbReference>
<dbReference type="GO" id="GO:0005506">
    <property type="term" value="F:iron ion binding"/>
    <property type="evidence" value="ECO:0007669"/>
    <property type="project" value="InterPro"/>
</dbReference>
<dbReference type="GO" id="GO:0004497">
    <property type="term" value="F:monooxygenase activity"/>
    <property type="evidence" value="ECO:0007669"/>
    <property type="project" value="UniProtKB-KW"/>
</dbReference>
<protein>
    <submittedName>
        <fullName evidence="13">Sterol 26-hydroxylase, mitochondrial-like isoform X1</fullName>
    </submittedName>
</protein>
<dbReference type="GO" id="GO:0006704">
    <property type="term" value="P:glucocorticoid biosynthetic process"/>
    <property type="evidence" value="ECO:0007669"/>
    <property type="project" value="TreeGrafter"/>
</dbReference>
<evidence type="ECO:0000256" key="5">
    <source>
        <dbReference type="ARBA" id="ARBA00023002"/>
    </source>
</evidence>
<gene>
    <name evidence="13" type="primary">LOC116940874</name>
</gene>
<accession>A0AAJ7SWS2</accession>
<comment type="cofactor">
    <cofactor evidence="1 8">
        <name>heme</name>
        <dbReference type="ChEBI" id="CHEBI:30413"/>
    </cofactor>
</comment>
<dbReference type="GO" id="GO:0008203">
    <property type="term" value="P:cholesterol metabolic process"/>
    <property type="evidence" value="ECO:0007669"/>
    <property type="project" value="TreeGrafter"/>
</dbReference>
<dbReference type="GO" id="GO:0020037">
    <property type="term" value="F:heme binding"/>
    <property type="evidence" value="ECO:0007669"/>
    <property type="project" value="InterPro"/>
</dbReference>
<dbReference type="InterPro" id="IPR002401">
    <property type="entry name" value="Cyt_P450_E_grp-I"/>
</dbReference>
<dbReference type="PANTHER" id="PTHR24279">
    <property type="entry name" value="CYTOCHROME P450"/>
    <property type="match status" value="1"/>
</dbReference>
<dbReference type="InterPro" id="IPR017972">
    <property type="entry name" value="Cyt_P450_CS"/>
</dbReference>
<keyword evidence="7 9" id="KW-0503">Monooxygenase</keyword>
<keyword evidence="11" id="KW-0732">Signal</keyword>
<dbReference type="KEGG" id="pmrn:116940874"/>
<comment type="similarity">
    <text evidence="2 9">Belongs to the cytochrome P450 family.</text>
</comment>
<dbReference type="SUPFAM" id="SSF48264">
    <property type="entry name" value="Cytochrome P450"/>
    <property type="match status" value="1"/>
</dbReference>
<evidence type="ECO:0000256" key="11">
    <source>
        <dbReference type="SAM" id="SignalP"/>
    </source>
</evidence>
<dbReference type="Pfam" id="PF00067">
    <property type="entry name" value="p450"/>
    <property type="match status" value="1"/>
</dbReference>
<keyword evidence="4 8" id="KW-0479">Metal-binding</keyword>
<evidence type="ECO:0000256" key="1">
    <source>
        <dbReference type="ARBA" id="ARBA00001971"/>
    </source>
</evidence>
<keyword evidence="6 8" id="KW-0408">Iron</keyword>
<dbReference type="InterPro" id="IPR036396">
    <property type="entry name" value="Cyt_P450_sf"/>
</dbReference>
<dbReference type="InterPro" id="IPR001128">
    <property type="entry name" value="Cyt_P450"/>
</dbReference>
<dbReference type="PRINTS" id="PR00463">
    <property type="entry name" value="EP450I"/>
</dbReference>
<dbReference type="GO" id="GO:0042359">
    <property type="term" value="P:vitamin D metabolic process"/>
    <property type="evidence" value="ECO:0007669"/>
    <property type="project" value="UniProtKB-ARBA"/>
</dbReference>
<sequence length="580" mass="64613">MMMLLLLLPAPRALVRWAALPQRLPLPLTVPRAGLRSPHTALFSRGAVSRSASGASSVATARRRGAADDGKLAGKFDSPTGQPRSVKEIPGVGMLSSLYWLIIRGYVSEYHELQIIHHKRFGSMWTSYTGREMFVCLADPDLIEQLMRQEGPYPVRVIMSAWDDYLMMRGHSKGLLTQTGADWKRMREVLNQRMLKPREVMQFADPLNAVVTELMGHVRARRGNGAATAVFPLPDVAQLLYRFAFEGVTTVLFETRMGSLEETVPKETQDFIRAIESMLSTTVHVMALPRWTRPLLPFWGRFVQGWDVIVNTATRLINVKLAEVKDCISRGQEVRGEYLTYLLASDRLSLPEIYSNTTDILLAGVDTTSNTLSWSLYHLAQMPALQEALCREVNAVVPGDAVPGIDEVARMPLLKAVIKETLRLYPVVFQNARCIVDDGVVLGGYSLPKGTNLSLCQYVLSMDGDVFPNPREFQPQRWLRGKDRAAWRHGSGGEGEEGAAAADDAATSEKTHPFAYIPFGFGLRGCVGRRIAELEMHLCLARFVKTFEMMPEPGAKKVLPKTRGVLVPSTPINLLLRERL</sequence>
<proteinExistence type="inferred from homology"/>
<evidence type="ECO:0000256" key="9">
    <source>
        <dbReference type="RuleBase" id="RU000461"/>
    </source>
</evidence>
<dbReference type="Gene3D" id="1.10.630.10">
    <property type="entry name" value="Cytochrome P450"/>
    <property type="match status" value="1"/>
</dbReference>
<name>A0AAJ7SWS2_PETMA</name>
<dbReference type="GO" id="GO:0034650">
    <property type="term" value="P:cortisol metabolic process"/>
    <property type="evidence" value="ECO:0007669"/>
    <property type="project" value="TreeGrafter"/>
</dbReference>
<dbReference type="GO" id="GO:0006700">
    <property type="term" value="P:C21-steroid hormone biosynthetic process"/>
    <property type="evidence" value="ECO:0007669"/>
    <property type="project" value="TreeGrafter"/>
</dbReference>
<feature type="binding site" description="axial binding residue" evidence="8">
    <location>
        <position position="526"/>
    </location>
    <ligand>
        <name>heme</name>
        <dbReference type="ChEBI" id="CHEBI:30413"/>
    </ligand>
    <ligandPart>
        <name>Fe</name>
        <dbReference type="ChEBI" id="CHEBI:18248"/>
    </ligandPart>
</feature>
<dbReference type="GO" id="GO:0071375">
    <property type="term" value="P:cellular response to peptide hormone stimulus"/>
    <property type="evidence" value="ECO:0007669"/>
    <property type="project" value="TreeGrafter"/>
</dbReference>
<keyword evidence="12" id="KW-1185">Reference proteome</keyword>
<reference evidence="13" key="1">
    <citation type="submission" date="2025-08" db="UniProtKB">
        <authorList>
            <consortium name="RefSeq"/>
        </authorList>
    </citation>
    <scope>IDENTIFICATION</scope>
    <source>
        <tissue evidence="13">Sperm</tissue>
    </source>
</reference>
<evidence type="ECO:0000256" key="8">
    <source>
        <dbReference type="PIRSR" id="PIRSR602401-1"/>
    </source>
</evidence>
<evidence type="ECO:0000256" key="10">
    <source>
        <dbReference type="SAM" id="MobiDB-lite"/>
    </source>
</evidence>
<dbReference type="GeneID" id="116940874"/>
<evidence type="ECO:0000256" key="6">
    <source>
        <dbReference type="ARBA" id="ARBA00023004"/>
    </source>
</evidence>
<dbReference type="AlphaFoldDB" id="A0AAJ7SWS2"/>
<dbReference type="PROSITE" id="PS00086">
    <property type="entry name" value="CYTOCHROME_P450"/>
    <property type="match status" value="1"/>
</dbReference>
<feature type="region of interest" description="Disordered" evidence="10">
    <location>
        <begin position="54"/>
        <end position="84"/>
    </location>
</feature>
<evidence type="ECO:0000256" key="2">
    <source>
        <dbReference type="ARBA" id="ARBA00010617"/>
    </source>
</evidence>
<evidence type="ECO:0000313" key="13">
    <source>
        <dbReference type="RefSeq" id="XP_032807071.1"/>
    </source>
</evidence>
<dbReference type="GO" id="GO:0005743">
    <property type="term" value="C:mitochondrial inner membrane"/>
    <property type="evidence" value="ECO:0007669"/>
    <property type="project" value="TreeGrafter"/>
</dbReference>
<feature type="compositionally biased region" description="Basic and acidic residues" evidence="10">
    <location>
        <begin position="65"/>
        <end position="74"/>
    </location>
</feature>
<keyword evidence="5 9" id="KW-0560">Oxidoreductase</keyword>
<dbReference type="PANTHER" id="PTHR24279:SF123">
    <property type="entry name" value="CYTOCHROME P450 FAMILY 27 SUBFAMILY A MEMBER 1"/>
    <property type="match status" value="1"/>
</dbReference>
<evidence type="ECO:0000256" key="4">
    <source>
        <dbReference type="ARBA" id="ARBA00022723"/>
    </source>
</evidence>